<keyword evidence="1" id="KW-0472">Membrane</keyword>
<comment type="caution">
    <text evidence="2">The sequence shown here is derived from an EMBL/GenBank/DDBJ whole genome shotgun (WGS) entry which is preliminary data.</text>
</comment>
<sequence length="264" mass="27968">MTRWQRFVTRRRRSSAVKPAGEGRMFARSASVWLGCAATGLIAVSATGYLMGRDPAAATTLGLIGAILAFAAPIVRRFQGPQPIKAIEAIEAGVNLAALTAIARRAPLTGRATVATYGQGVQVIDLEPALQAGHHDQMKETTTATVALPMDAETSRAAVAALTSAAIEALSVPDALSTPTVRITRAFDCYVTVLFAMRLGNPYGGSPIITPLEGNTQIGFEAGVFQQIYDQVSTGRWFASDENANTFAEAVINGLHTIHRSVRE</sequence>
<accession>A0A846XV24</accession>
<keyword evidence="1" id="KW-1133">Transmembrane helix</keyword>
<dbReference type="RefSeq" id="WP_157102695.1">
    <property type="nucleotide sequence ID" value="NZ_JAAXOP010000002.1"/>
</dbReference>
<dbReference type="EMBL" id="JAAXOP010000002">
    <property type="protein sequence ID" value="NKY49594.1"/>
    <property type="molecule type" value="Genomic_DNA"/>
</dbReference>
<gene>
    <name evidence="2" type="ORF">HGA08_05120</name>
</gene>
<evidence type="ECO:0000256" key="1">
    <source>
        <dbReference type="SAM" id="Phobius"/>
    </source>
</evidence>
<evidence type="ECO:0000313" key="2">
    <source>
        <dbReference type="EMBL" id="NKY49594.1"/>
    </source>
</evidence>
<protein>
    <recommendedName>
        <fullName evidence="4">DUF3137 domain-containing protein</fullName>
    </recommendedName>
</protein>
<keyword evidence="3" id="KW-1185">Reference proteome</keyword>
<dbReference type="AlphaFoldDB" id="A0A846XV24"/>
<evidence type="ECO:0008006" key="4">
    <source>
        <dbReference type="Google" id="ProtNLM"/>
    </source>
</evidence>
<evidence type="ECO:0000313" key="3">
    <source>
        <dbReference type="Proteomes" id="UP000565711"/>
    </source>
</evidence>
<keyword evidence="1" id="KW-0812">Transmembrane</keyword>
<feature type="transmembrane region" description="Helical" evidence="1">
    <location>
        <begin position="56"/>
        <end position="75"/>
    </location>
</feature>
<reference evidence="2 3" key="1">
    <citation type="submission" date="2020-04" db="EMBL/GenBank/DDBJ databases">
        <title>MicrobeNet Type strains.</title>
        <authorList>
            <person name="Nicholson A.C."/>
        </authorList>
    </citation>
    <scope>NUCLEOTIDE SEQUENCE [LARGE SCALE GENOMIC DNA]</scope>
    <source>
        <strain evidence="2 3">JCM 12354</strain>
    </source>
</reference>
<dbReference type="Proteomes" id="UP000565711">
    <property type="component" value="Unassembled WGS sequence"/>
</dbReference>
<organism evidence="2 3">
    <name type="scientific">Nocardia vermiculata</name>
    <dbReference type="NCBI Taxonomy" id="257274"/>
    <lineage>
        <taxon>Bacteria</taxon>
        <taxon>Bacillati</taxon>
        <taxon>Actinomycetota</taxon>
        <taxon>Actinomycetes</taxon>
        <taxon>Mycobacteriales</taxon>
        <taxon>Nocardiaceae</taxon>
        <taxon>Nocardia</taxon>
    </lineage>
</organism>
<name>A0A846XV24_9NOCA</name>
<proteinExistence type="predicted"/>